<reference evidence="3" key="1">
    <citation type="submission" date="2019-06" db="EMBL/GenBank/DDBJ databases">
        <authorList>
            <person name="Broberg M."/>
        </authorList>
    </citation>
    <scope>NUCLEOTIDE SEQUENCE [LARGE SCALE GENOMIC DNA]</scope>
</reference>
<dbReference type="EMBL" id="CABFOC020000014">
    <property type="protein sequence ID" value="CAH0046445.1"/>
    <property type="molecule type" value="Genomic_DNA"/>
</dbReference>
<protein>
    <recommendedName>
        <fullName evidence="1">2EXR domain-containing protein</fullName>
    </recommendedName>
</protein>
<name>A0A9N9YZT1_9HYPO</name>
<evidence type="ECO:0000313" key="2">
    <source>
        <dbReference type="EMBL" id="CAH0046445.1"/>
    </source>
</evidence>
<comment type="caution">
    <text evidence="2">The sequence shown here is derived from an EMBL/GenBank/DDBJ whole genome shotgun (WGS) entry which is preliminary data.</text>
</comment>
<reference evidence="2 3" key="2">
    <citation type="submission" date="2021-10" db="EMBL/GenBank/DDBJ databases">
        <authorList>
            <person name="Piombo E."/>
        </authorList>
    </citation>
    <scope>NUCLEOTIDE SEQUENCE [LARGE SCALE GENOMIC DNA]</scope>
</reference>
<dbReference type="Pfam" id="PF20150">
    <property type="entry name" value="2EXR"/>
    <property type="match status" value="1"/>
</dbReference>
<keyword evidence="3" id="KW-1185">Reference proteome</keyword>
<gene>
    <name evidence="2" type="ORF">CSOL1703_00012179</name>
</gene>
<dbReference type="OrthoDB" id="3546385at2759"/>
<accession>A0A9N9YZT1</accession>
<feature type="domain" description="2EXR" evidence="1">
    <location>
        <begin position="7"/>
        <end position="98"/>
    </location>
</feature>
<organism evidence="2 3">
    <name type="scientific">Clonostachys solani</name>
    <dbReference type="NCBI Taxonomy" id="160281"/>
    <lineage>
        <taxon>Eukaryota</taxon>
        <taxon>Fungi</taxon>
        <taxon>Dikarya</taxon>
        <taxon>Ascomycota</taxon>
        <taxon>Pezizomycotina</taxon>
        <taxon>Sordariomycetes</taxon>
        <taxon>Hypocreomycetidae</taxon>
        <taxon>Hypocreales</taxon>
        <taxon>Bionectriaceae</taxon>
        <taxon>Clonostachys</taxon>
    </lineage>
</organism>
<sequence>MASDPEFTVFRNLPSEIRIKIWKDALPGRDWVFEPLIFPFQRGCWKIETKVTPSEREDVPEPFIESFWKFDDSLLDKPQCKVNIGAVNREARDVAIAWVRTLGGSPNNTLNPVFIRPFVGSSDGLYVSADQWEGFANEPTMISKHYTQRVEDCDPQRSEKGLLILSANKGDIHYP</sequence>
<evidence type="ECO:0000313" key="3">
    <source>
        <dbReference type="Proteomes" id="UP000775872"/>
    </source>
</evidence>
<proteinExistence type="predicted"/>
<dbReference type="Proteomes" id="UP000775872">
    <property type="component" value="Unassembled WGS sequence"/>
</dbReference>
<dbReference type="AlphaFoldDB" id="A0A9N9YZT1"/>
<dbReference type="InterPro" id="IPR045518">
    <property type="entry name" value="2EXR"/>
</dbReference>
<evidence type="ECO:0000259" key="1">
    <source>
        <dbReference type="Pfam" id="PF20150"/>
    </source>
</evidence>